<keyword evidence="8" id="KW-0449">Lipoprotein</keyword>
<feature type="binding site" evidence="9">
    <location>
        <begin position="178"/>
        <end position="184"/>
    </location>
    <ligand>
        <name>GTP</name>
        <dbReference type="ChEBI" id="CHEBI:37565"/>
    </ligand>
</feature>
<dbReference type="GO" id="GO:0046872">
    <property type="term" value="F:metal ion binding"/>
    <property type="evidence" value="ECO:0007669"/>
    <property type="project" value="UniProtKB-KW"/>
</dbReference>
<dbReference type="GO" id="GO:0032502">
    <property type="term" value="P:developmental process"/>
    <property type="evidence" value="ECO:0007669"/>
    <property type="project" value="UniProtKB-ARBA"/>
</dbReference>
<accession>A0AAD9EAD8</accession>
<keyword evidence="3 9" id="KW-0547">Nucleotide-binding</keyword>
<dbReference type="GO" id="GO:0001664">
    <property type="term" value="F:G protein-coupled receptor binding"/>
    <property type="evidence" value="ECO:0007669"/>
    <property type="project" value="TreeGrafter"/>
</dbReference>
<evidence type="ECO:0000313" key="13">
    <source>
        <dbReference type="Proteomes" id="UP001243330"/>
    </source>
</evidence>
<dbReference type="AlphaFoldDB" id="A0AAD9EAD8"/>
<evidence type="ECO:0000256" key="10">
    <source>
        <dbReference type="PIRSR" id="PIRSR601019-2"/>
    </source>
</evidence>
<dbReference type="PANTHER" id="PTHR10218:SF369">
    <property type="entry name" value="GUANINE NUCLEOTIDE-BINDING PROTEIN ALPHA-2 SUBUNIT"/>
    <property type="match status" value="1"/>
</dbReference>
<evidence type="ECO:0000256" key="1">
    <source>
        <dbReference type="ARBA" id="ARBA00022707"/>
    </source>
</evidence>
<dbReference type="Pfam" id="PF00503">
    <property type="entry name" value="G-alpha"/>
    <property type="match status" value="1"/>
</dbReference>
<feature type="binding site" evidence="9">
    <location>
        <begin position="153"/>
        <end position="154"/>
    </location>
    <ligand>
        <name>GTP</name>
        <dbReference type="ChEBI" id="CHEBI:37565"/>
    </ligand>
</feature>
<dbReference type="PROSITE" id="PS51882">
    <property type="entry name" value="G_ALPHA"/>
    <property type="match status" value="1"/>
</dbReference>
<evidence type="ECO:0000256" key="9">
    <source>
        <dbReference type="PIRSR" id="PIRSR601019-1"/>
    </source>
</evidence>
<dbReference type="InterPro" id="IPR001019">
    <property type="entry name" value="Gprotein_alpha_su"/>
</dbReference>
<feature type="binding site" evidence="10">
    <location>
        <position position="49"/>
    </location>
    <ligand>
        <name>Mg(2+)</name>
        <dbReference type="ChEBI" id="CHEBI:18420"/>
    </ligand>
</feature>
<dbReference type="Gene3D" id="1.10.400.10">
    <property type="entry name" value="GI Alpha 1, domain 2-like"/>
    <property type="match status" value="1"/>
</dbReference>
<dbReference type="SUPFAM" id="SSF52540">
    <property type="entry name" value="P-loop containing nucleoside triphosphate hydrolases"/>
    <property type="match status" value="1"/>
</dbReference>
<keyword evidence="5 9" id="KW-0342">GTP-binding</keyword>
<evidence type="ECO:0000256" key="2">
    <source>
        <dbReference type="ARBA" id="ARBA00022723"/>
    </source>
</evidence>
<evidence type="ECO:0000256" key="8">
    <source>
        <dbReference type="ARBA" id="ARBA00023288"/>
    </source>
</evidence>
<dbReference type="FunFam" id="3.40.50.300:FF:000692">
    <property type="entry name" value="Guanine nucleotide-binding protein subunit alpha"/>
    <property type="match status" value="1"/>
</dbReference>
<dbReference type="PANTHER" id="PTHR10218">
    <property type="entry name" value="GTP-BINDING PROTEIN ALPHA SUBUNIT"/>
    <property type="match status" value="1"/>
</dbReference>
<evidence type="ECO:0000256" key="11">
    <source>
        <dbReference type="SAM" id="MobiDB-lite"/>
    </source>
</evidence>
<feature type="binding site" evidence="9">
    <location>
        <begin position="45"/>
        <end position="50"/>
    </location>
    <ligand>
        <name>GTP</name>
        <dbReference type="ChEBI" id="CHEBI:37565"/>
    </ligand>
</feature>
<keyword evidence="1" id="KW-0519">Myristate</keyword>
<feature type="region of interest" description="Disordered" evidence="11">
    <location>
        <begin position="1"/>
        <end position="23"/>
    </location>
</feature>
<sequence>MGACMSSNNEEVEQKKKSQAIDRQLEEDSKRLRRECKILLLGSGESGKSTIVKQMKIIHLKGYSEDELYNYRPTVFKNLVECAKAVIQAMRQFDIEPVIEENKAYATFLMEYTAESGPQANIDPQIGIAIQSIWSDPAREQLMERQTEFYLMDSAEYFFQEVMRIVVPDYLPNEMDVLRARTKTTGIYETRFQMGQLSIQ</sequence>
<name>A0AAD9EAD8_9PEZI</name>
<keyword evidence="7" id="KW-0807">Transducer</keyword>
<dbReference type="GO" id="GO:0003924">
    <property type="term" value="F:GTPase activity"/>
    <property type="evidence" value="ECO:0007669"/>
    <property type="project" value="InterPro"/>
</dbReference>
<evidence type="ECO:0000256" key="4">
    <source>
        <dbReference type="ARBA" id="ARBA00022842"/>
    </source>
</evidence>
<evidence type="ECO:0000256" key="3">
    <source>
        <dbReference type="ARBA" id="ARBA00022741"/>
    </source>
</evidence>
<dbReference type="FunFam" id="1.10.400.10:FF:000007">
    <property type="entry name" value="Guanine nucleotide-binding protein subunit alpha"/>
    <property type="match status" value="1"/>
</dbReference>
<organism evidence="12 13">
    <name type="scientific">Colletotrichum chrysophilum</name>
    <dbReference type="NCBI Taxonomy" id="1836956"/>
    <lineage>
        <taxon>Eukaryota</taxon>
        <taxon>Fungi</taxon>
        <taxon>Dikarya</taxon>
        <taxon>Ascomycota</taxon>
        <taxon>Pezizomycotina</taxon>
        <taxon>Sordariomycetes</taxon>
        <taxon>Hypocreomycetidae</taxon>
        <taxon>Glomerellales</taxon>
        <taxon>Glomerellaceae</taxon>
        <taxon>Colletotrichum</taxon>
        <taxon>Colletotrichum gloeosporioides species complex</taxon>
    </lineage>
</organism>
<evidence type="ECO:0000256" key="5">
    <source>
        <dbReference type="ARBA" id="ARBA00023134"/>
    </source>
</evidence>
<gene>
    <name evidence="12" type="ORF">CCHR01_16522</name>
</gene>
<dbReference type="SMART" id="SM00275">
    <property type="entry name" value="G_alpha"/>
    <property type="match status" value="1"/>
</dbReference>
<dbReference type="GO" id="GO:0005525">
    <property type="term" value="F:GTP binding"/>
    <property type="evidence" value="ECO:0007669"/>
    <property type="project" value="UniProtKB-KW"/>
</dbReference>
<proteinExistence type="predicted"/>
<evidence type="ECO:0000313" key="12">
    <source>
        <dbReference type="EMBL" id="KAK1840843.1"/>
    </source>
</evidence>
<keyword evidence="4 10" id="KW-0460">Magnesium</keyword>
<keyword evidence="2 10" id="KW-0479">Metal-binding</keyword>
<evidence type="ECO:0000256" key="7">
    <source>
        <dbReference type="ARBA" id="ARBA00023224"/>
    </source>
</evidence>
<dbReference type="GO" id="GO:0031683">
    <property type="term" value="F:G-protein beta/gamma-subunit complex binding"/>
    <property type="evidence" value="ECO:0007669"/>
    <property type="project" value="InterPro"/>
</dbReference>
<evidence type="ECO:0000256" key="6">
    <source>
        <dbReference type="ARBA" id="ARBA00023139"/>
    </source>
</evidence>
<dbReference type="GO" id="GO:0005737">
    <property type="term" value="C:cytoplasm"/>
    <property type="evidence" value="ECO:0007669"/>
    <property type="project" value="TreeGrafter"/>
</dbReference>
<dbReference type="Proteomes" id="UP001243330">
    <property type="component" value="Unassembled WGS sequence"/>
</dbReference>
<dbReference type="PRINTS" id="PR00318">
    <property type="entry name" value="GPROTEINA"/>
</dbReference>
<dbReference type="GO" id="GO:0005834">
    <property type="term" value="C:heterotrimeric G-protein complex"/>
    <property type="evidence" value="ECO:0007669"/>
    <property type="project" value="TreeGrafter"/>
</dbReference>
<dbReference type="SUPFAM" id="SSF47895">
    <property type="entry name" value="Transducin (alpha subunit), insertion domain"/>
    <property type="match status" value="1"/>
</dbReference>
<feature type="compositionally biased region" description="Basic and acidic residues" evidence="11">
    <location>
        <begin position="12"/>
        <end position="23"/>
    </location>
</feature>
<keyword evidence="13" id="KW-1185">Reference proteome</keyword>
<dbReference type="InterPro" id="IPR011025">
    <property type="entry name" value="GproteinA_insert"/>
</dbReference>
<keyword evidence="6" id="KW-0564">Palmitate</keyword>
<dbReference type="GO" id="GO:0007189">
    <property type="term" value="P:adenylate cyclase-activating G protein-coupled receptor signaling pathway"/>
    <property type="evidence" value="ECO:0007669"/>
    <property type="project" value="TreeGrafter"/>
</dbReference>
<dbReference type="InterPro" id="IPR027417">
    <property type="entry name" value="P-loop_NTPase"/>
</dbReference>
<comment type="caution">
    <text evidence="12">The sequence shown here is derived from an EMBL/GenBank/DDBJ whole genome shotgun (WGS) entry which is preliminary data.</text>
</comment>
<feature type="binding site" evidence="10">
    <location>
        <position position="184"/>
    </location>
    <ligand>
        <name>Mg(2+)</name>
        <dbReference type="ChEBI" id="CHEBI:18420"/>
    </ligand>
</feature>
<reference evidence="12" key="1">
    <citation type="submission" date="2023-01" db="EMBL/GenBank/DDBJ databases">
        <title>Colletotrichum chrysophilum M932 genome sequence.</title>
        <authorList>
            <person name="Baroncelli R."/>
        </authorList>
    </citation>
    <scope>NUCLEOTIDE SEQUENCE</scope>
    <source>
        <strain evidence="12">M932</strain>
    </source>
</reference>
<dbReference type="EMBL" id="JAQOWY010000526">
    <property type="protein sequence ID" value="KAK1840843.1"/>
    <property type="molecule type" value="Genomic_DNA"/>
</dbReference>
<protein>
    <submittedName>
        <fullName evidence="12">Guanine nucleotide-binding protein alpha-3 subunit</fullName>
    </submittedName>
</protein>